<dbReference type="EMBL" id="ML208307">
    <property type="protein sequence ID" value="TFK70786.1"/>
    <property type="molecule type" value="Genomic_DNA"/>
</dbReference>
<sequence length="249" mass="26882">MGYMTITRLAVLGTTLTFAAILLALDGHLYSIEKKWLFNPDTFPLLVISASGLAFLSIPTMLIVGAIRNGAVTSMILFEIVWLQVLSILFLAGGALASQKYKENFTNIDCSEIRDLYGPRDEPAFLDDLVTACHEYNATQAFCFLNWVILFLYTVTLVVFSIVASSRGKPVWFVSVKDAVFFPPAPAGATIVQTPVGVVPPGAQVVQYVQVPVVQGQSTGGSVFIPPGSPAQQQVVYQQPIHTPGSAQV</sequence>
<keyword evidence="2" id="KW-1185">Reference proteome</keyword>
<evidence type="ECO:0000313" key="2">
    <source>
        <dbReference type="Proteomes" id="UP000308600"/>
    </source>
</evidence>
<organism evidence="1 2">
    <name type="scientific">Pluteus cervinus</name>
    <dbReference type="NCBI Taxonomy" id="181527"/>
    <lineage>
        <taxon>Eukaryota</taxon>
        <taxon>Fungi</taxon>
        <taxon>Dikarya</taxon>
        <taxon>Basidiomycota</taxon>
        <taxon>Agaricomycotina</taxon>
        <taxon>Agaricomycetes</taxon>
        <taxon>Agaricomycetidae</taxon>
        <taxon>Agaricales</taxon>
        <taxon>Pluteineae</taxon>
        <taxon>Pluteaceae</taxon>
        <taxon>Pluteus</taxon>
    </lineage>
</organism>
<dbReference type="Proteomes" id="UP000308600">
    <property type="component" value="Unassembled WGS sequence"/>
</dbReference>
<name>A0ACD3AZI1_9AGAR</name>
<proteinExistence type="predicted"/>
<protein>
    <submittedName>
        <fullName evidence="1">Uncharacterized protein</fullName>
    </submittedName>
</protein>
<gene>
    <name evidence="1" type="ORF">BDN72DRAFT_877532</name>
</gene>
<accession>A0ACD3AZI1</accession>
<evidence type="ECO:0000313" key="1">
    <source>
        <dbReference type="EMBL" id="TFK70786.1"/>
    </source>
</evidence>
<reference evidence="1 2" key="1">
    <citation type="journal article" date="2019" name="Nat. Ecol. Evol.">
        <title>Megaphylogeny resolves global patterns of mushroom evolution.</title>
        <authorList>
            <person name="Varga T."/>
            <person name="Krizsan K."/>
            <person name="Foldi C."/>
            <person name="Dima B."/>
            <person name="Sanchez-Garcia M."/>
            <person name="Sanchez-Ramirez S."/>
            <person name="Szollosi G.J."/>
            <person name="Szarkandi J.G."/>
            <person name="Papp V."/>
            <person name="Albert L."/>
            <person name="Andreopoulos W."/>
            <person name="Angelini C."/>
            <person name="Antonin V."/>
            <person name="Barry K.W."/>
            <person name="Bougher N.L."/>
            <person name="Buchanan P."/>
            <person name="Buyck B."/>
            <person name="Bense V."/>
            <person name="Catcheside P."/>
            <person name="Chovatia M."/>
            <person name="Cooper J."/>
            <person name="Damon W."/>
            <person name="Desjardin D."/>
            <person name="Finy P."/>
            <person name="Geml J."/>
            <person name="Haridas S."/>
            <person name="Hughes K."/>
            <person name="Justo A."/>
            <person name="Karasinski D."/>
            <person name="Kautmanova I."/>
            <person name="Kiss B."/>
            <person name="Kocsube S."/>
            <person name="Kotiranta H."/>
            <person name="LaButti K.M."/>
            <person name="Lechner B.E."/>
            <person name="Liimatainen K."/>
            <person name="Lipzen A."/>
            <person name="Lukacs Z."/>
            <person name="Mihaltcheva S."/>
            <person name="Morgado L.N."/>
            <person name="Niskanen T."/>
            <person name="Noordeloos M.E."/>
            <person name="Ohm R.A."/>
            <person name="Ortiz-Santana B."/>
            <person name="Ovrebo C."/>
            <person name="Racz N."/>
            <person name="Riley R."/>
            <person name="Savchenko A."/>
            <person name="Shiryaev A."/>
            <person name="Soop K."/>
            <person name="Spirin V."/>
            <person name="Szebenyi C."/>
            <person name="Tomsovsky M."/>
            <person name="Tulloss R.E."/>
            <person name="Uehling J."/>
            <person name="Grigoriev I.V."/>
            <person name="Vagvolgyi C."/>
            <person name="Papp T."/>
            <person name="Martin F.M."/>
            <person name="Miettinen O."/>
            <person name="Hibbett D.S."/>
            <person name="Nagy L.G."/>
        </authorList>
    </citation>
    <scope>NUCLEOTIDE SEQUENCE [LARGE SCALE GENOMIC DNA]</scope>
    <source>
        <strain evidence="1 2">NL-1719</strain>
    </source>
</reference>